<protein>
    <submittedName>
        <fullName evidence="2">Putative secreted protein</fullName>
    </submittedName>
</protein>
<accession>A0A2M4DRK1</accession>
<keyword evidence="1" id="KW-0472">Membrane</keyword>
<evidence type="ECO:0000256" key="1">
    <source>
        <dbReference type="SAM" id="Phobius"/>
    </source>
</evidence>
<feature type="transmembrane region" description="Helical" evidence="1">
    <location>
        <begin position="12"/>
        <end position="34"/>
    </location>
</feature>
<reference evidence="2" key="1">
    <citation type="submission" date="2018-01" db="EMBL/GenBank/DDBJ databases">
        <title>An insight into the sialome of Amazonian anophelines.</title>
        <authorList>
            <person name="Ribeiro J.M."/>
            <person name="Scarpassa V."/>
            <person name="Calvo E."/>
        </authorList>
    </citation>
    <scope>NUCLEOTIDE SEQUENCE</scope>
</reference>
<keyword evidence="1" id="KW-0812">Transmembrane</keyword>
<name>A0A2M4DRK1_ANODA</name>
<keyword evidence="1" id="KW-1133">Transmembrane helix</keyword>
<proteinExistence type="predicted"/>
<dbReference type="EMBL" id="GGFL01015964">
    <property type="protein sequence ID" value="MBW80142.1"/>
    <property type="molecule type" value="Transcribed_RNA"/>
</dbReference>
<evidence type="ECO:0000313" key="2">
    <source>
        <dbReference type="EMBL" id="MBW80142.1"/>
    </source>
</evidence>
<organism evidence="2">
    <name type="scientific">Anopheles darlingi</name>
    <name type="common">Mosquito</name>
    <dbReference type="NCBI Taxonomy" id="43151"/>
    <lineage>
        <taxon>Eukaryota</taxon>
        <taxon>Metazoa</taxon>
        <taxon>Ecdysozoa</taxon>
        <taxon>Arthropoda</taxon>
        <taxon>Hexapoda</taxon>
        <taxon>Insecta</taxon>
        <taxon>Pterygota</taxon>
        <taxon>Neoptera</taxon>
        <taxon>Endopterygota</taxon>
        <taxon>Diptera</taxon>
        <taxon>Nematocera</taxon>
        <taxon>Culicoidea</taxon>
        <taxon>Culicidae</taxon>
        <taxon>Anophelinae</taxon>
        <taxon>Anopheles</taxon>
    </lineage>
</organism>
<dbReference type="AlphaFoldDB" id="A0A2M4DRK1"/>
<dbReference type="PROSITE" id="PS51257">
    <property type="entry name" value="PROKAR_LIPOPROTEIN"/>
    <property type="match status" value="1"/>
</dbReference>
<sequence length="69" mass="8075">MHHRNGYLSRFIWIQLYWTVTSACACEMCVCVCVRHTRTCVARSSPPRSHRRSNPPTVRLMIDRRGSLI</sequence>